<protein>
    <recommendedName>
        <fullName evidence="3">Coiled-coil domain-containing protein</fullName>
    </recommendedName>
</protein>
<dbReference type="InterPro" id="IPR039303">
    <property type="entry name" value="CCDC50"/>
</dbReference>
<dbReference type="Proteomes" id="UP001497623">
    <property type="component" value="Unassembled WGS sequence"/>
</dbReference>
<evidence type="ECO:0000313" key="5">
    <source>
        <dbReference type="Proteomes" id="UP001497623"/>
    </source>
</evidence>
<accession>A0AAV2ST02</accession>
<dbReference type="PANTHER" id="PTHR22115:SF4">
    <property type="entry name" value="COILED-COIL DOMAIN-CONTAINING PROTEIN"/>
    <property type="match status" value="1"/>
</dbReference>
<feature type="compositionally biased region" description="Basic residues" evidence="2">
    <location>
        <begin position="125"/>
        <end position="134"/>
    </location>
</feature>
<gene>
    <name evidence="4" type="ORF">MNOR_LOCUS40081</name>
</gene>
<evidence type="ECO:0000313" key="4">
    <source>
        <dbReference type="EMBL" id="CAL4235567.1"/>
    </source>
</evidence>
<feature type="non-terminal residue" evidence="4">
    <location>
        <position position="134"/>
    </location>
</feature>
<sequence>MTDKKQPSQTLPRSGHVKKLRQEWVLREDHVLAENLQDEELKNHLGQVQKKHSIIREDTVHARIEQTREDELAATSLKTKEELMAEQEYKDYLYARELEKQERETRENERRERKPSNTATEKKHSTSRSKHSSG</sequence>
<dbReference type="InterPro" id="IPR029311">
    <property type="entry name" value="CCDC50_N"/>
</dbReference>
<evidence type="ECO:0000256" key="1">
    <source>
        <dbReference type="ARBA" id="ARBA00023054"/>
    </source>
</evidence>
<dbReference type="PANTHER" id="PTHR22115">
    <property type="entry name" value="C3ORF6 PROTEIN-RELATED"/>
    <property type="match status" value="1"/>
</dbReference>
<keyword evidence="1" id="KW-0175">Coiled coil</keyword>
<keyword evidence="5" id="KW-1185">Reference proteome</keyword>
<name>A0AAV2ST02_MEGNR</name>
<dbReference type="Pfam" id="PF15295">
    <property type="entry name" value="CCDC50_N"/>
    <property type="match status" value="1"/>
</dbReference>
<evidence type="ECO:0000256" key="2">
    <source>
        <dbReference type="SAM" id="MobiDB-lite"/>
    </source>
</evidence>
<comment type="caution">
    <text evidence="4">The sequence shown here is derived from an EMBL/GenBank/DDBJ whole genome shotgun (WGS) entry which is preliminary data.</text>
</comment>
<dbReference type="AlphaFoldDB" id="A0AAV2ST02"/>
<evidence type="ECO:0000259" key="3">
    <source>
        <dbReference type="Pfam" id="PF15295"/>
    </source>
</evidence>
<feature type="domain" description="Coiled-coil" evidence="3">
    <location>
        <begin position="12"/>
        <end position="116"/>
    </location>
</feature>
<reference evidence="4 5" key="1">
    <citation type="submission" date="2024-05" db="EMBL/GenBank/DDBJ databases">
        <authorList>
            <person name="Wallberg A."/>
        </authorList>
    </citation>
    <scope>NUCLEOTIDE SEQUENCE [LARGE SCALE GENOMIC DNA]</scope>
</reference>
<feature type="region of interest" description="Disordered" evidence="2">
    <location>
        <begin position="96"/>
        <end position="134"/>
    </location>
</feature>
<proteinExistence type="predicted"/>
<organism evidence="4 5">
    <name type="scientific">Meganyctiphanes norvegica</name>
    <name type="common">Northern krill</name>
    <name type="synonym">Thysanopoda norvegica</name>
    <dbReference type="NCBI Taxonomy" id="48144"/>
    <lineage>
        <taxon>Eukaryota</taxon>
        <taxon>Metazoa</taxon>
        <taxon>Ecdysozoa</taxon>
        <taxon>Arthropoda</taxon>
        <taxon>Crustacea</taxon>
        <taxon>Multicrustacea</taxon>
        <taxon>Malacostraca</taxon>
        <taxon>Eumalacostraca</taxon>
        <taxon>Eucarida</taxon>
        <taxon>Euphausiacea</taxon>
        <taxon>Euphausiidae</taxon>
        <taxon>Meganyctiphanes</taxon>
    </lineage>
</organism>
<feature type="compositionally biased region" description="Basic and acidic residues" evidence="2">
    <location>
        <begin position="96"/>
        <end position="124"/>
    </location>
</feature>
<dbReference type="EMBL" id="CAXKWB010115240">
    <property type="protein sequence ID" value="CAL4235567.1"/>
    <property type="molecule type" value="Genomic_DNA"/>
</dbReference>